<dbReference type="PROSITE" id="PS51125">
    <property type="entry name" value="NHL"/>
    <property type="match status" value="3"/>
</dbReference>
<feature type="repeat" description="NHL" evidence="3">
    <location>
        <begin position="533"/>
        <end position="562"/>
    </location>
</feature>
<organism evidence="5 6">
    <name type="scientific">Adineta ricciae</name>
    <name type="common">Rotifer</name>
    <dbReference type="NCBI Taxonomy" id="249248"/>
    <lineage>
        <taxon>Eukaryota</taxon>
        <taxon>Metazoa</taxon>
        <taxon>Spiralia</taxon>
        <taxon>Gnathifera</taxon>
        <taxon>Rotifera</taxon>
        <taxon>Eurotatoria</taxon>
        <taxon>Bdelloidea</taxon>
        <taxon>Adinetida</taxon>
        <taxon>Adinetidae</taxon>
        <taxon>Adineta</taxon>
    </lineage>
</organism>
<dbReference type="GO" id="GO:0006508">
    <property type="term" value="P:proteolysis"/>
    <property type="evidence" value="ECO:0007669"/>
    <property type="project" value="InterPro"/>
</dbReference>
<dbReference type="SMART" id="SM00115">
    <property type="entry name" value="CASc"/>
    <property type="match status" value="1"/>
</dbReference>
<dbReference type="PROSITE" id="PS50208">
    <property type="entry name" value="CASPASE_P20"/>
    <property type="match status" value="1"/>
</dbReference>
<dbReference type="GO" id="GO:0004197">
    <property type="term" value="F:cysteine-type endopeptidase activity"/>
    <property type="evidence" value="ECO:0007669"/>
    <property type="project" value="InterPro"/>
</dbReference>
<evidence type="ECO:0000313" key="6">
    <source>
        <dbReference type="Proteomes" id="UP000663828"/>
    </source>
</evidence>
<evidence type="ECO:0000313" key="5">
    <source>
        <dbReference type="EMBL" id="CAF0796999.1"/>
    </source>
</evidence>
<evidence type="ECO:0000256" key="1">
    <source>
        <dbReference type="ARBA" id="ARBA00010134"/>
    </source>
</evidence>
<dbReference type="InterPro" id="IPR011600">
    <property type="entry name" value="Pept_C14_caspase"/>
</dbReference>
<dbReference type="PANTHER" id="PTHR22576">
    <property type="entry name" value="MUCOSA ASSOCIATED LYMPHOID TISSUE LYMPHOMA TRANSLOCATION PROTEIN 1/PARACASPASE"/>
    <property type="match status" value="1"/>
</dbReference>
<dbReference type="InterPro" id="IPR011042">
    <property type="entry name" value="6-blade_b-propeller_TolB-like"/>
</dbReference>
<comment type="caution">
    <text evidence="5">The sequence shown here is derived from an EMBL/GenBank/DDBJ whole genome shotgun (WGS) entry which is preliminary data.</text>
</comment>
<evidence type="ECO:0000256" key="2">
    <source>
        <dbReference type="ARBA" id="ARBA00022737"/>
    </source>
</evidence>
<dbReference type="Gene3D" id="2.120.10.30">
    <property type="entry name" value="TolB, C-terminal domain"/>
    <property type="match status" value="2"/>
</dbReference>
<sequence length="564" mass="64117">MADAEYQDFSNGSRRKLALVIGNSNYALERSLPNTINDAKQMTIVLRSLGFSIHDDEPKLDLTYREFFMTLMSFVCSINQNDLVLFYFSGHGTQWENENYLIPVDNFKEENKQRVELDGTDLKRHAINAQQFLNNIDDRNPFAIVFFLDCCRTYYLKQERLLKSLKSCSLDQLHGLKSMPPKIGSLIAFACAPGTTADDGNNREKNGLFTKHLLKHLSTTKEDVLGILMNVTEGVIQESKKQQIPHVTFVLTEKIFLCNQNQSNGYFIARIRFNKWTQDGVTIAGGNGRGETLNQLNRPHGVCIDKNNDTLIADWGNDRIMKWKPNGKQGEICIDRIGNLADQLTWPRDVIVDEQNGSLIIGDWGNRRVIQWWNHDLYEVLVDNISCSRLTMDKYGFLYISDWEKHEVRRWKMGERQGKLVAGGHGQENRLNQFDCPTFIFVDDEQSVYVSDRDNHRVMKWRKGAREGAVIAGGKGGGSHLSQLNSPQGIFVDKFGQTYVADTGNHRIMCWREGTLQGEIIVGGKGIGNRSNQLNSPIDLSFDDDGNLYVADLGNDRVQKFSLI</sequence>
<dbReference type="InterPro" id="IPR015917">
    <property type="entry name" value="Pept_C14A"/>
</dbReference>
<gene>
    <name evidence="5" type="ORF">XAT740_LOCUS2779</name>
</gene>
<accession>A0A813SLZ0</accession>
<dbReference type="SUPFAM" id="SSF52129">
    <property type="entry name" value="Caspase-like"/>
    <property type="match status" value="1"/>
</dbReference>
<dbReference type="InterPro" id="IPR001258">
    <property type="entry name" value="NHL_repeat"/>
</dbReference>
<dbReference type="Pfam" id="PF01436">
    <property type="entry name" value="NHL"/>
    <property type="match status" value="1"/>
</dbReference>
<dbReference type="InterPro" id="IPR001309">
    <property type="entry name" value="Pept_C14_p20"/>
</dbReference>
<feature type="domain" description="Caspase family p20" evidence="4">
    <location>
        <begin position="14"/>
        <end position="94"/>
    </location>
</feature>
<keyword evidence="2" id="KW-0677">Repeat</keyword>
<keyword evidence="6" id="KW-1185">Reference proteome</keyword>
<dbReference type="PANTHER" id="PTHR22576:SF37">
    <property type="entry name" value="MUCOSA-ASSOCIATED LYMPHOID TISSUE LYMPHOMA TRANSLOCATION PROTEIN 1"/>
    <property type="match status" value="1"/>
</dbReference>
<dbReference type="Gene3D" id="3.40.50.1460">
    <property type="match status" value="1"/>
</dbReference>
<reference evidence="5" key="1">
    <citation type="submission" date="2021-02" db="EMBL/GenBank/DDBJ databases">
        <authorList>
            <person name="Nowell W R."/>
        </authorList>
    </citation>
    <scope>NUCLEOTIDE SEQUENCE</scope>
</reference>
<proteinExistence type="inferred from homology"/>
<comment type="similarity">
    <text evidence="1">Belongs to the peptidase C14A family.</text>
</comment>
<dbReference type="AlphaFoldDB" id="A0A813SLZ0"/>
<protein>
    <recommendedName>
        <fullName evidence="4">Caspase family p20 domain-containing protein</fullName>
    </recommendedName>
</protein>
<feature type="repeat" description="NHL" evidence="3">
    <location>
        <begin position="289"/>
        <end position="326"/>
    </location>
</feature>
<dbReference type="InterPro" id="IPR029030">
    <property type="entry name" value="Caspase-like_dom_sf"/>
</dbReference>
<dbReference type="Pfam" id="PF00656">
    <property type="entry name" value="Peptidase_C14"/>
    <property type="match status" value="1"/>
</dbReference>
<name>A0A813SLZ0_ADIRI</name>
<dbReference type="InterPro" id="IPR052039">
    <property type="entry name" value="Caspase-related_regulators"/>
</dbReference>
<dbReference type="CDD" id="cd05819">
    <property type="entry name" value="NHL"/>
    <property type="match status" value="1"/>
</dbReference>
<dbReference type="SUPFAM" id="SSF101898">
    <property type="entry name" value="NHL repeat"/>
    <property type="match status" value="1"/>
</dbReference>
<dbReference type="Proteomes" id="UP000663828">
    <property type="component" value="Unassembled WGS sequence"/>
</dbReference>
<evidence type="ECO:0000259" key="4">
    <source>
        <dbReference type="PROSITE" id="PS50208"/>
    </source>
</evidence>
<dbReference type="EMBL" id="CAJNOR010000101">
    <property type="protein sequence ID" value="CAF0796999.1"/>
    <property type="molecule type" value="Genomic_DNA"/>
</dbReference>
<evidence type="ECO:0000256" key="3">
    <source>
        <dbReference type="PROSITE-ProRule" id="PRU00504"/>
    </source>
</evidence>
<feature type="repeat" description="NHL" evidence="3">
    <location>
        <begin position="433"/>
        <end position="464"/>
    </location>
</feature>